<dbReference type="PANTHER" id="PTHR31205:SF25">
    <property type="entry name" value="DUF569 DOMAIN-CONTAINING PROTEIN"/>
    <property type="match status" value="1"/>
</dbReference>
<feature type="domain" description="DUF569" evidence="2">
    <location>
        <begin position="195"/>
        <end position="271"/>
    </location>
</feature>
<dbReference type="AlphaFoldDB" id="A0A921PZD5"/>
<dbReference type="KEGG" id="sbi:8071367"/>
<dbReference type="EMBL" id="CM027689">
    <property type="protein sequence ID" value="KAG0512939.1"/>
    <property type="molecule type" value="Genomic_DNA"/>
</dbReference>
<dbReference type="PANTHER" id="PTHR31205">
    <property type="entry name" value="ACTIN CROSS-LINKING PROTEIN (DUF569)"/>
    <property type="match status" value="1"/>
</dbReference>
<dbReference type="SUPFAM" id="SSF50405">
    <property type="entry name" value="Actin-crosslinking proteins"/>
    <property type="match status" value="1"/>
</dbReference>
<evidence type="ECO:0000259" key="1">
    <source>
        <dbReference type="Pfam" id="PF04601"/>
    </source>
</evidence>
<reference evidence="3" key="2">
    <citation type="submission" date="2020-10" db="EMBL/GenBank/DDBJ databases">
        <authorList>
            <person name="Cooper E.A."/>
            <person name="Brenton Z.W."/>
            <person name="Flinn B.S."/>
            <person name="Jenkins J."/>
            <person name="Shu S."/>
            <person name="Flowers D."/>
            <person name="Luo F."/>
            <person name="Wang Y."/>
            <person name="Xia P."/>
            <person name="Barry K."/>
            <person name="Daum C."/>
            <person name="Lipzen A."/>
            <person name="Yoshinaga Y."/>
            <person name="Schmutz J."/>
            <person name="Saski C."/>
            <person name="Vermerris W."/>
            <person name="Kresovich S."/>
        </authorList>
    </citation>
    <scope>NUCLEOTIDE SEQUENCE</scope>
</reference>
<gene>
    <name evidence="3" type="ORF">BDA96_10G058100</name>
</gene>
<name>A0A921PZD5_SORBI</name>
<protein>
    <recommendedName>
        <fullName evidence="5">DUF569 domain-containing protein</fullName>
    </recommendedName>
</protein>
<dbReference type="Pfam" id="PF04601">
    <property type="entry name" value="DUF569"/>
    <property type="match status" value="1"/>
</dbReference>
<dbReference type="OMA" id="MMQWMVE"/>
<organism evidence="3 4">
    <name type="scientific">Sorghum bicolor</name>
    <name type="common">Sorghum</name>
    <name type="synonym">Sorghum vulgare</name>
    <dbReference type="NCBI Taxonomy" id="4558"/>
    <lineage>
        <taxon>Eukaryota</taxon>
        <taxon>Viridiplantae</taxon>
        <taxon>Streptophyta</taxon>
        <taxon>Embryophyta</taxon>
        <taxon>Tracheophyta</taxon>
        <taxon>Spermatophyta</taxon>
        <taxon>Magnoliopsida</taxon>
        <taxon>Liliopsida</taxon>
        <taxon>Poales</taxon>
        <taxon>Poaceae</taxon>
        <taxon>PACMAD clade</taxon>
        <taxon>Panicoideae</taxon>
        <taxon>Andropogonodae</taxon>
        <taxon>Andropogoneae</taxon>
        <taxon>Sorghinae</taxon>
        <taxon>Sorghum</taxon>
    </lineage>
</organism>
<feature type="domain" description="DUF569" evidence="1">
    <location>
        <begin position="1"/>
        <end position="148"/>
    </location>
</feature>
<dbReference type="InterPro" id="IPR008999">
    <property type="entry name" value="Actin-crosslinking"/>
</dbReference>
<evidence type="ECO:0000259" key="2">
    <source>
        <dbReference type="Pfam" id="PF22932"/>
    </source>
</evidence>
<sequence>MDLFPNGGFVRLRSRARDKYVHADEDATSVSLRPLGAVPSLNAVWKADLWPLHGGNVLLLQGAAYGRYLGVVHDDDVALPSGHRGVRTVQRDFTSINLDRRLMWRAARVEPGQNYVRLWNFQHYLRANGRHRYWNNLVTVEVRNANETTMMQWMVEAIPSTPEPLPLPPPPQPPVHVRRGLFRRRTVHDVHPHPGRTIRLVRLDDDGNFVNDHWPEFVSYDNSVSNLRTHVAQLENAENITLAVRAGFNALVIPLVTDLPNNEDTMEIIVYTTGSPAAAALTYPQF</sequence>
<evidence type="ECO:0008006" key="5">
    <source>
        <dbReference type="Google" id="ProtNLM"/>
    </source>
</evidence>
<accession>A0A921PZD5</accession>
<reference evidence="3" key="1">
    <citation type="journal article" date="2019" name="BMC Genomics">
        <title>A new reference genome for Sorghum bicolor reveals high levels of sequence similarity between sweet and grain genotypes: implications for the genetics of sugar metabolism.</title>
        <authorList>
            <person name="Cooper E.A."/>
            <person name="Brenton Z.W."/>
            <person name="Flinn B.S."/>
            <person name="Jenkins J."/>
            <person name="Shu S."/>
            <person name="Flowers D."/>
            <person name="Luo F."/>
            <person name="Wang Y."/>
            <person name="Xia P."/>
            <person name="Barry K."/>
            <person name="Daum C."/>
            <person name="Lipzen A."/>
            <person name="Yoshinaga Y."/>
            <person name="Schmutz J."/>
            <person name="Saski C."/>
            <person name="Vermerris W."/>
            <person name="Kresovich S."/>
        </authorList>
    </citation>
    <scope>NUCLEOTIDE SEQUENCE</scope>
</reference>
<dbReference type="CDD" id="cd23340">
    <property type="entry name" value="beta-trefoil_FSCN_ACP-like"/>
    <property type="match status" value="1"/>
</dbReference>
<dbReference type="Proteomes" id="UP000807115">
    <property type="component" value="Chromosome 10"/>
</dbReference>
<comment type="caution">
    <text evidence="3">The sequence shown here is derived from an EMBL/GenBank/DDBJ whole genome shotgun (WGS) entry which is preliminary data.</text>
</comment>
<dbReference type="InterPro" id="IPR054726">
    <property type="entry name" value="Ubiq_DUF569-assoc"/>
</dbReference>
<dbReference type="InterPro" id="IPR007679">
    <property type="entry name" value="DUF569"/>
</dbReference>
<evidence type="ECO:0000313" key="4">
    <source>
        <dbReference type="Proteomes" id="UP000807115"/>
    </source>
</evidence>
<dbReference type="Pfam" id="PF22932">
    <property type="entry name" value="Ubiq_DUF_assoc"/>
    <property type="match status" value="1"/>
</dbReference>
<dbReference type="OrthoDB" id="10307405at2759"/>
<dbReference type="Gramene" id="EER87899">
    <property type="protein sequence ID" value="EER87899"/>
    <property type="gene ID" value="SORBI_3010G049600"/>
</dbReference>
<evidence type="ECO:0000313" key="3">
    <source>
        <dbReference type="EMBL" id="KAG0512939.1"/>
    </source>
</evidence>
<proteinExistence type="predicted"/>